<keyword evidence="1" id="KW-0732">Signal</keyword>
<dbReference type="EMBL" id="WUAV01000005">
    <property type="protein sequence ID" value="KAF1755248.1"/>
    <property type="molecule type" value="Genomic_DNA"/>
</dbReference>
<dbReference type="CTD" id="78777342"/>
<dbReference type="KEGG" id="crq:GCK72_021817"/>
<protein>
    <recommendedName>
        <fullName evidence="4">Saposin B-type domain-containing protein</fullName>
    </recommendedName>
</protein>
<dbReference type="Proteomes" id="UP000483820">
    <property type="component" value="Chromosome V"/>
</dbReference>
<dbReference type="AlphaFoldDB" id="A0A6A5GJ56"/>
<gene>
    <name evidence="2" type="ORF">GCK72_021817</name>
</gene>
<evidence type="ECO:0000313" key="3">
    <source>
        <dbReference type="Proteomes" id="UP000483820"/>
    </source>
</evidence>
<organism evidence="2 3">
    <name type="scientific">Caenorhabditis remanei</name>
    <name type="common">Caenorhabditis vulgaris</name>
    <dbReference type="NCBI Taxonomy" id="31234"/>
    <lineage>
        <taxon>Eukaryota</taxon>
        <taxon>Metazoa</taxon>
        <taxon>Ecdysozoa</taxon>
        <taxon>Nematoda</taxon>
        <taxon>Chromadorea</taxon>
        <taxon>Rhabditida</taxon>
        <taxon>Rhabditina</taxon>
        <taxon>Rhabditomorpha</taxon>
        <taxon>Rhabditoidea</taxon>
        <taxon>Rhabditidae</taxon>
        <taxon>Peloderinae</taxon>
        <taxon>Caenorhabditis</taxon>
    </lineage>
</organism>
<reference evidence="2 3" key="1">
    <citation type="submission" date="2019-12" db="EMBL/GenBank/DDBJ databases">
        <title>Chromosome-level assembly of the Caenorhabditis remanei genome.</title>
        <authorList>
            <person name="Teterina A.A."/>
            <person name="Willis J.H."/>
            <person name="Phillips P.C."/>
        </authorList>
    </citation>
    <scope>NUCLEOTIDE SEQUENCE [LARGE SCALE GENOMIC DNA]</scope>
    <source>
        <strain evidence="2 3">PX506</strain>
        <tissue evidence="2">Whole organism</tissue>
    </source>
</reference>
<proteinExistence type="predicted"/>
<sequence length="96" mass="10689">MIVFFFFLLLTSIRAQSPTPTGYSNLCQSCMIFLEQLPGFMENYSPVTGIDATTLCTSLAHHMPSLGQPCFKLFAEYWPAGTNATTIQICDALYFC</sequence>
<feature type="signal peptide" evidence="1">
    <location>
        <begin position="1"/>
        <end position="15"/>
    </location>
</feature>
<evidence type="ECO:0008006" key="4">
    <source>
        <dbReference type="Google" id="ProtNLM"/>
    </source>
</evidence>
<dbReference type="RefSeq" id="XP_053583424.1">
    <property type="nucleotide sequence ID" value="XM_053734511.1"/>
</dbReference>
<evidence type="ECO:0000313" key="2">
    <source>
        <dbReference type="EMBL" id="KAF1755248.1"/>
    </source>
</evidence>
<feature type="chain" id="PRO_5025561126" description="Saposin B-type domain-containing protein" evidence="1">
    <location>
        <begin position="16"/>
        <end position="96"/>
    </location>
</feature>
<comment type="caution">
    <text evidence="2">The sequence shown here is derived from an EMBL/GenBank/DDBJ whole genome shotgun (WGS) entry which is preliminary data.</text>
</comment>
<name>A0A6A5GJ56_CAERE</name>
<evidence type="ECO:0000256" key="1">
    <source>
        <dbReference type="SAM" id="SignalP"/>
    </source>
</evidence>
<accession>A0A6A5GJ56</accession>
<dbReference type="GeneID" id="78777342"/>